<accession>A0AAW6D000</accession>
<organism evidence="3 4">
    <name type="scientific">[Eubacterium] siraeum</name>
    <dbReference type="NCBI Taxonomy" id="39492"/>
    <lineage>
        <taxon>Bacteria</taxon>
        <taxon>Bacillati</taxon>
        <taxon>Bacillota</taxon>
        <taxon>Clostridia</taxon>
        <taxon>Eubacteriales</taxon>
        <taxon>Oscillospiraceae</taxon>
        <taxon>Oscillospiraceae incertae sedis</taxon>
    </lineage>
</organism>
<protein>
    <submittedName>
        <fullName evidence="3">AAA family ATPase</fullName>
    </submittedName>
</protein>
<evidence type="ECO:0000256" key="1">
    <source>
        <dbReference type="SAM" id="Coils"/>
    </source>
</evidence>
<dbReference type="Pfam" id="PF13476">
    <property type="entry name" value="AAA_23"/>
    <property type="match status" value="1"/>
</dbReference>
<sequence length="617" mass="70901">MSRFYIKSIGASGPKVEYSQVTFDEGVNILHGPSNSGKSYVINCINFMFGASEVPFTRESTGYNTIHMTLESLDARTVQMTRRIIDDKNGKKSDMGDNLVTVVSNFDEVGSYDYSILKLEYSDMLLKLMGIDERHQIISTQAFVQQNLTNRSFLHSYFIDEDNIYEKIPAFDIPRHSKITACLTALHFLFTGEDLHEIVPAESKKDRELKEAKKNAVIIYINEKIQDLSKKRGILEEELAKVEDTDVESKIEATLEEIESIEHQIYEATEQSHKLMEEIFTVNSKLEEATYLNERYKALRTQYNSDVKRLRFIIDGETKDSQRKKVVKCPFCDSSMQNKPEQRIAYAQASQVELNRITMQLGDLKEAEKDIQQEICALEAQLQELNRQNNEITQMISRVLKPKSAQLRVMMESYKRIVQIKREMSAVDAMSVVLNADAFNREMEKEGEKVVFHPMEHIDMNWWKKWSDTFEMIVKECNYPNCVSARISPDTYDAIVNGKHKSDEGKGYRAFLNSIILFSLMKALEDGGIYRPAMLILDSPILTLKEKVRKNELADPGMRASLFKYMVENCGDNQIIIAENEIPNTVDYNTAHLIEFTQDETQGIYGFLKSVRNSVDS</sequence>
<dbReference type="GO" id="GO:0006302">
    <property type="term" value="P:double-strand break repair"/>
    <property type="evidence" value="ECO:0007669"/>
    <property type="project" value="InterPro"/>
</dbReference>
<comment type="caution">
    <text evidence="3">The sequence shown here is derived from an EMBL/GenBank/DDBJ whole genome shotgun (WGS) entry which is preliminary data.</text>
</comment>
<dbReference type="EMBL" id="JAQLXW010000009">
    <property type="protein sequence ID" value="MDB8003954.1"/>
    <property type="molecule type" value="Genomic_DNA"/>
</dbReference>
<dbReference type="GO" id="GO:0016887">
    <property type="term" value="F:ATP hydrolysis activity"/>
    <property type="evidence" value="ECO:0007669"/>
    <property type="project" value="InterPro"/>
</dbReference>
<evidence type="ECO:0000259" key="2">
    <source>
        <dbReference type="Pfam" id="PF13476"/>
    </source>
</evidence>
<dbReference type="Proteomes" id="UP001210809">
    <property type="component" value="Unassembled WGS sequence"/>
</dbReference>
<dbReference type="Gene3D" id="3.40.50.300">
    <property type="entry name" value="P-loop containing nucleotide triphosphate hydrolases"/>
    <property type="match status" value="1"/>
</dbReference>
<dbReference type="InterPro" id="IPR038729">
    <property type="entry name" value="Rad50/SbcC_AAA"/>
</dbReference>
<keyword evidence="1" id="KW-0175">Coiled coil</keyword>
<name>A0AAW6D000_9FIRM</name>
<dbReference type="InterPro" id="IPR027417">
    <property type="entry name" value="P-loop_NTPase"/>
</dbReference>
<evidence type="ECO:0000313" key="3">
    <source>
        <dbReference type="EMBL" id="MDB8003954.1"/>
    </source>
</evidence>
<proteinExistence type="predicted"/>
<gene>
    <name evidence="3" type="ORF">PNE09_07715</name>
</gene>
<feature type="domain" description="Rad50/SbcC-type AAA" evidence="2">
    <location>
        <begin position="19"/>
        <end position="267"/>
    </location>
</feature>
<dbReference type="AlphaFoldDB" id="A0AAW6D000"/>
<feature type="coiled-coil region" evidence="1">
    <location>
        <begin position="225"/>
        <end position="278"/>
    </location>
</feature>
<feature type="coiled-coil region" evidence="1">
    <location>
        <begin position="354"/>
        <end position="398"/>
    </location>
</feature>
<reference evidence="3" key="1">
    <citation type="submission" date="2023-01" db="EMBL/GenBank/DDBJ databases">
        <title>Human gut microbiome strain richness.</title>
        <authorList>
            <person name="Chen-Liaw A."/>
        </authorList>
    </citation>
    <scope>NUCLEOTIDE SEQUENCE</scope>
    <source>
        <strain evidence="3">1001283st1_G1_1001283B150217_161031</strain>
    </source>
</reference>
<evidence type="ECO:0000313" key="4">
    <source>
        <dbReference type="Proteomes" id="UP001210809"/>
    </source>
</evidence>
<dbReference type="SUPFAM" id="SSF52540">
    <property type="entry name" value="P-loop containing nucleoside triphosphate hydrolases"/>
    <property type="match status" value="1"/>
</dbReference>